<dbReference type="AlphaFoldDB" id="A0A9D1NFS1"/>
<protein>
    <submittedName>
        <fullName evidence="9">MFS transporter</fullName>
    </submittedName>
</protein>
<dbReference type="InterPro" id="IPR020846">
    <property type="entry name" value="MFS_dom"/>
</dbReference>
<dbReference type="GO" id="GO:0022857">
    <property type="term" value="F:transmembrane transporter activity"/>
    <property type="evidence" value="ECO:0007669"/>
    <property type="project" value="InterPro"/>
</dbReference>
<dbReference type="PROSITE" id="PS50850">
    <property type="entry name" value="MFS"/>
    <property type="match status" value="1"/>
</dbReference>
<organism evidence="9 10">
    <name type="scientific">Candidatus Aphodoplasma excrementigallinarum</name>
    <dbReference type="NCBI Taxonomy" id="2840673"/>
    <lineage>
        <taxon>Bacteria</taxon>
        <taxon>Bacillati</taxon>
        <taxon>Bacillota</taxon>
        <taxon>Clostridia</taxon>
        <taxon>Eubacteriales</taxon>
        <taxon>Candidatus Aphodoplasma</taxon>
    </lineage>
</organism>
<feature type="transmembrane region" description="Helical" evidence="7">
    <location>
        <begin position="360"/>
        <end position="378"/>
    </location>
</feature>
<dbReference type="PANTHER" id="PTHR23514">
    <property type="entry name" value="BYPASS OF STOP CODON PROTEIN 6"/>
    <property type="match status" value="1"/>
</dbReference>
<feature type="domain" description="Major facilitator superfamily (MFS) profile" evidence="8">
    <location>
        <begin position="5"/>
        <end position="382"/>
    </location>
</feature>
<reference evidence="9" key="2">
    <citation type="journal article" date="2021" name="PeerJ">
        <title>Extensive microbial diversity within the chicken gut microbiome revealed by metagenomics and culture.</title>
        <authorList>
            <person name="Gilroy R."/>
            <person name="Ravi A."/>
            <person name="Getino M."/>
            <person name="Pursley I."/>
            <person name="Horton D.L."/>
            <person name="Alikhan N.F."/>
            <person name="Baker D."/>
            <person name="Gharbi K."/>
            <person name="Hall N."/>
            <person name="Watson M."/>
            <person name="Adriaenssens E.M."/>
            <person name="Foster-Nyarko E."/>
            <person name="Jarju S."/>
            <person name="Secka A."/>
            <person name="Antonio M."/>
            <person name="Oren A."/>
            <person name="Chaudhuri R.R."/>
            <person name="La Ragione R."/>
            <person name="Hildebrand F."/>
            <person name="Pallen M.J."/>
        </authorList>
    </citation>
    <scope>NUCLEOTIDE SEQUENCE</scope>
    <source>
        <strain evidence="9">4920</strain>
    </source>
</reference>
<feature type="transmembrane region" description="Helical" evidence="7">
    <location>
        <begin position="242"/>
        <end position="265"/>
    </location>
</feature>
<reference evidence="9" key="1">
    <citation type="submission" date="2020-10" db="EMBL/GenBank/DDBJ databases">
        <authorList>
            <person name="Gilroy R."/>
        </authorList>
    </citation>
    <scope>NUCLEOTIDE SEQUENCE</scope>
    <source>
        <strain evidence="9">4920</strain>
    </source>
</reference>
<comment type="subcellular location">
    <subcellularLocation>
        <location evidence="1">Cell membrane</location>
        <topology evidence="1">Multi-pass membrane protein</topology>
    </subcellularLocation>
</comment>
<comment type="similarity">
    <text evidence="2">Belongs to the major facilitator superfamily.</text>
</comment>
<feature type="transmembrane region" description="Helical" evidence="7">
    <location>
        <begin position="158"/>
        <end position="179"/>
    </location>
</feature>
<feature type="transmembrane region" description="Helical" evidence="7">
    <location>
        <begin position="298"/>
        <end position="319"/>
    </location>
</feature>
<evidence type="ECO:0000256" key="6">
    <source>
        <dbReference type="ARBA" id="ARBA00023136"/>
    </source>
</evidence>
<feature type="transmembrane region" description="Helical" evidence="7">
    <location>
        <begin position="92"/>
        <end position="119"/>
    </location>
</feature>
<evidence type="ECO:0000256" key="4">
    <source>
        <dbReference type="ARBA" id="ARBA00022692"/>
    </source>
</evidence>
<dbReference type="PANTHER" id="PTHR23514:SF3">
    <property type="entry name" value="BYPASS OF STOP CODON PROTEIN 6"/>
    <property type="match status" value="1"/>
</dbReference>
<evidence type="ECO:0000313" key="9">
    <source>
        <dbReference type="EMBL" id="HIV02327.1"/>
    </source>
</evidence>
<comment type="caution">
    <text evidence="9">The sequence shown here is derived from an EMBL/GenBank/DDBJ whole genome shotgun (WGS) entry which is preliminary data.</text>
</comment>
<dbReference type="Gene3D" id="1.20.1250.20">
    <property type="entry name" value="MFS general substrate transporter like domains"/>
    <property type="match status" value="2"/>
</dbReference>
<evidence type="ECO:0000313" key="10">
    <source>
        <dbReference type="Proteomes" id="UP000886743"/>
    </source>
</evidence>
<feature type="transmembrane region" description="Helical" evidence="7">
    <location>
        <begin position="272"/>
        <end position="292"/>
    </location>
</feature>
<dbReference type="GO" id="GO:0005886">
    <property type="term" value="C:plasma membrane"/>
    <property type="evidence" value="ECO:0007669"/>
    <property type="project" value="UniProtKB-SubCell"/>
</dbReference>
<evidence type="ECO:0000256" key="3">
    <source>
        <dbReference type="ARBA" id="ARBA00022448"/>
    </source>
</evidence>
<keyword evidence="6 7" id="KW-0472">Membrane</keyword>
<evidence type="ECO:0000256" key="2">
    <source>
        <dbReference type="ARBA" id="ARBA00008335"/>
    </source>
</evidence>
<gene>
    <name evidence="9" type="ORF">IAC74_02035</name>
</gene>
<dbReference type="InterPro" id="IPR011701">
    <property type="entry name" value="MFS"/>
</dbReference>
<dbReference type="EMBL" id="DVOF01000059">
    <property type="protein sequence ID" value="HIV02327.1"/>
    <property type="molecule type" value="Genomic_DNA"/>
</dbReference>
<keyword evidence="4 7" id="KW-0812">Transmembrane</keyword>
<feature type="transmembrane region" description="Helical" evidence="7">
    <location>
        <begin position="34"/>
        <end position="54"/>
    </location>
</feature>
<accession>A0A9D1NFS1</accession>
<feature type="transmembrane region" description="Helical" evidence="7">
    <location>
        <begin position="66"/>
        <end position="86"/>
    </location>
</feature>
<sequence length="397" mass="42406">MSACLIAIIYIAFISLGLPDSLLGSAWPVMHGDIGVPVSYMGIITMIISGGTIVSSLFSDRLTRRFGAGLVTAVSVFLTAAALFGFSVSNSFVSLCLWAVPYGLGAGAVDAALNNYVALHYSSRHMNWLHCFWGVGAAVSPYIMSYCLTGGYGWNNGYLSVSIVQIVLTALLFISLPLWKRSGTEGGATAVPANTLSLPQVFRIKGVPYILVTFFSYCALEQTAGLWASSYLVQYRGIGADVAAQFASLFFLGITFGRFLCGFFADKLGDKWLIRIGIYTTLAGAALILLPLGTDLPALAGLIIIGFGCAPIYPAIIHSTPFNFGKENSQAVIGIQMACAYVGSTFMPPIFGLIASHVQIGLYPLYLMLFSLLMLLMSERLNRTAGRRAAGADTNHL</sequence>
<evidence type="ECO:0000256" key="5">
    <source>
        <dbReference type="ARBA" id="ARBA00022989"/>
    </source>
</evidence>
<name>A0A9D1NFS1_9FIRM</name>
<dbReference type="InterPro" id="IPR036259">
    <property type="entry name" value="MFS_trans_sf"/>
</dbReference>
<keyword evidence="3" id="KW-0813">Transport</keyword>
<evidence type="ECO:0000256" key="7">
    <source>
        <dbReference type="SAM" id="Phobius"/>
    </source>
</evidence>
<dbReference type="Proteomes" id="UP000886743">
    <property type="component" value="Unassembled WGS sequence"/>
</dbReference>
<feature type="transmembrane region" description="Helical" evidence="7">
    <location>
        <begin position="131"/>
        <end position="152"/>
    </location>
</feature>
<feature type="transmembrane region" description="Helical" evidence="7">
    <location>
        <begin position="331"/>
        <end position="354"/>
    </location>
</feature>
<dbReference type="InterPro" id="IPR051788">
    <property type="entry name" value="MFS_Transporter"/>
</dbReference>
<evidence type="ECO:0000256" key="1">
    <source>
        <dbReference type="ARBA" id="ARBA00004651"/>
    </source>
</evidence>
<evidence type="ECO:0000259" key="8">
    <source>
        <dbReference type="PROSITE" id="PS50850"/>
    </source>
</evidence>
<dbReference type="SUPFAM" id="SSF103473">
    <property type="entry name" value="MFS general substrate transporter"/>
    <property type="match status" value="1"/>
</dbReference>
<feature type="transmembrane region" description="Helical" evidence="7">
    <location>
        <begin position="209"/>
        <end position="230"/>
    </location>
</feature>
<proteinExistence type="inferred from homology"/>
<dbReference type="Pfam" id="PF07690">
    <property type="entry name" value="MFS_1"/>
    <property type="match status" value="1"/>
</dbReference>
<keyword evidence="5 7" id="KW-1133">Transmembrane helix</keyword>